<proteinExistence type="predicted"/>
<keyword evidence="2 3" id="KW-0548">Nucleotidyltransferase</keyword>
<evidence type="ECO:0000313" key="3">
    <source>
        <dbReference type="EMBL" id="OBX10598.1"/>
    </source>
</evidence>
<dbReference type="GO" id="GO:0050518">
    <property type="term" value="F:2-C-methyl-D-erythritol 4-phosphate cytidylyltransferase activity"/>
    <property type="evidence" value="ECO:0007669"/>
    <property type="project" value="TreeGrafter"/>
</dbReference>
<gene>
    <name evidence="3" type="ORF">QV07_03585</name>
</gene>
<dbReference type="PATRIC" id="fig|505345.8.peg.719"/>
<dbReference type="PANTHER" id="PTHR32125">
    <property type="entry name" value="2-C-METHYL-D-ERYTHRITOL 4-PHOSPHATE CYTIDYLYLTRANSFERASE, CHLOROPLASTIC"/>
    <property type="match status" value="1"/>
</dbReference>
<reference evidence="3 4" key="1">
    <citation type="submission" date="2014-11" db="EMBL/GenBank/DDBJ databases">
        <title>Pan-genome of Gallibacterium spp.</title>
        <authorList>
            <person name="Kudirkiene E."/>
            <person name="Bojesen A.M."/>
        </authorList>
    </citation>
    <scope>NUCLEOTIDE SEQUENCE [LARGE SCALE GENOMIC DNA]</scope>
    <source>
        <strain evidence="3 4">F298</strain>
    </source>
</reference>
<dbReference type="SUPFAM" id="SSF53448">
    <property type="entry name" value="Nucleotide-diphospho-sugar transferases"/>
    <property type="match status" value="1"/>
</dbReference>
<protein>
    <submittedName>
        <fullName evidence="3">2-C-methyl-D-erythritol 4-phosphate cytidylyltransferase</fullName>
    </submittedName>
</protein>
<dbReference type="InterPro" id="IPR050088">
    <property type="entry name" value="IspD/TarI_cytidylyltransf_bact"/>
</dbReference>
<dbReference type="AlphaFoldDB" id="A0A1A7Q6W6"/>
<organism evidence="3 4">
    <name type="scientific">Gallibacterium genomosp. 3</name>
    <dbReference type="NCBI Taxonomy" id="505345"/>
    <lineage>
        <taxon>Bacteria</taxon>
        <taxon>Pseudomonadati</taxon>
        <taxon>Pseudomonadota</taxon>
        <taxon>Gammaproteobacteria</taxon>
        <taxon>Pasteurellales</taxon>
        <taxon>Pasteurellaceae</taxon>
        <taxon>Gallibacterium</taxon>
    </lineage>
</organism>
<keyword evidence="1 3" id="KW-0808">Transferase</keyword>
<sequence>MENIAVIFAGGTGTRMQNYEVPKQFLKVNNKEIIIHTLEVFEKNENIDAIICVCLESWIEYLKKIISENRFKKIISIIPGGRNPLESQYFGLCEIKNIFPEEILDNIIVLMHDGVRPLIDDKTINNNIIIARDNGSAITYTKAIETVVEIDSNENRIIKIFNRDNCVMAKAPQTFKFVDLFNTHKKAIKDKKLDFIDSATMMFHYGFNLHLVLGDPINIKVTTPIDYKMLLAIYE</sequence>
<dbReference type="EMBL" id="JTJS01000029">
    <property type="protein sequence ID" value="OBX10598.1"/>
    <property type="molecule type" value="Genomic_DNA"/>
</dbReference>
<dbReference type="Proteomes" id="UP000243168">
    <property type="component" value="Unassembled WGS sequence"/>
</dbReference>
<dbReference type="Pfam" id="PF01128">
    <property type="entry name" value="IspD"/>
    <property type="match status" value="1"/>
</dbReference>
<dbReference type="PANTHER" id="PTHR32125:SF4">
    <property type="entry name" value="2-C-METHYL-D-ERYTHRITOL 4-PHOSPHATE CYTIDYLYLTRANSFERASE, CHLOROPLASTIC"/>
    <property type="match status" value="1"/>
</dbReference>
<accession>A0A1A7Q6W6</accession>
<evidence type="ECO:0000313" key="4">
    <source>
        <dbReference type="Proteomes" id="UP000243168"/>
    </source>
</evidence>
<dbReference type="Gene3D" id="3.90.550.10">
    <property type="entry name" value="Spore Coat Polysaccharide Biosynthesis Protein SpsA, Chain A"/>
    <property type="match status" value="1"/>
</dbReference>
<name>A0A1A7Q6W6_9PAST</name>
<dbReference type="InterPro" id="IPR029044">
    <property type="entry name" value="Nucleotide-diphossugar_trans"/>
</dbReference>
<comment type="caution">
    <text evidence="3">The sequence shown here is derived from an EMBL/GenBank/DDBJ whole genome shotgun (WGS) entry which is preliminary data.</text>
</comment>
<dbReference type="InterPro" id="IPR034683">
    <property type="entry name" value="IspD/TarI"/>
</dbReference>
<dbReference type="CDD" id="cd02516">
    <property type="entry name" value="CDP-ME_synthetase"/>
    <property type="match status" value="1"/>
</dbReference>
<evidence type="ECO:0000256" key="1">
    <source>
        <dbReference type="ARBA" id="ARBA00022679"/>
    </source>
</evidence>
<evidence type="ECO:0000256" key="2">
    <source>
        <dbReference type="ARBA" id="ARBA00022695"/>
    </source>
</evidence>